<dbReference type="PRINTS" id="PR01607">
    <property type="entry name" value="APYRASEFAMLY"/>
</dbReference>
<dbReference type="PANTHER" id="PTHR11575">
    <property type="entry name" value="5'-NUCLEOTIDASE-RELATED"/>
    <property type="match status" value="1"/>
</dbReference>
<dbReference type="PANTHER" id="PTHR11575:SF24">
    <property type="entry name" value="5'-NUCLEOTIDASE"/>
    <property type="match status" value="1"/>
</dbReference>
<accession>E6X4C7</accession>
<dbReference type="KEGG" id="cao:Celal_4270"/>
<gene>
    <name evidence="2" type="ordered locus">Celal_4270</name>
</gene>
<sequence>MYFYICTNVNNIHSNYNTKIHTKMILKIKQIVIITTITCFFSCKQEKPVLTQISGKQIQISDTIKITDSIEQFVAPYRDRINEVLDSTLAYAPKTIAKNDGALNTTAGNLMADAVLELAGPIFKTRTGSTLDFVLLNHGGIRSIISAGNVSARTAYEIMPFENTIVVVGLKGDAVLEMVNYLINSKKPHPIAGLQIILNKDDSINVIKIQGLPFDESKTYYVATSDYLVNGGDRMDFFKKNVTFTETDYRIRNLMIDYFSKKDTIAPIIDDRFIKLDY</sequence>
<organism evidence="2 3">
    <name type="scientific">Cellulophaga algicola (strain DSM 14237 / IC166 / ACAM 630)</name>
    <dbReference type="NCBI Taxonomy" id="688270"/>
    <lineage>
        <taxon>Bacteria</taxon>
        <taxon>Pseudomonadati</taxon>
        <taxon>Bacteroidota</taxon>
        <taxon>Flavobacteriia</taxon>
        <taxon>Flavobacteriales</taxon>
        <taxon>Flavobacteriaceae</taxon>
        <taxon>Cellulophaga</taxon>
    </lineage>
</organism>
<protein>
    <submittedName>
        <fullName evidence="2">5'-Nucleotidase domain-containing protein</fullName>
    </submittedName>
</protein>
<dbReference type="InterPro" id="IPR008334">
    <property type="entry name" value="5'-Nucleotdase_C"/>
</dbReference>
<evidence type="ECO:0000313" key="2">
    <source>
        <dbReference type="EMBL" id="ADV51510.1"/>
    </source>
</evidence>
<dbReference type="HOGENOM" id="CLU_094493_1_0_10"/>
<dbReference type="Gene3D" id="3.90.780.10">
    <property type="entry name" value="5'-Nucleotidase, C-terminal domain"/>
    <property type="match status" value="1"/>
</dbReference>
<dbReference type="SUPFAM" id="SSF55816">
    <property type="entry name" value="5'-nucleotidase (syn. UDP-sugar hydrolase), C-terminal domain"/>
    <property type="match status" value="1"/>
</dbReference>
<feature type="domain" description="5'-Nucleotidase C-terminal" evidence="1">
    <location>
        <begin position="100"/>
        <end position="239"/>
    </location>
</feature>
<dbReference type="InterPro" id="IPR036907">
    <property type="entry name" value="5'-Nucleotdase_C_sf"/>
</dbReference>
<keyword evidence="3" id="KW-1185">Reference proteome</keyword>
<reference evidence="2 3" key="1">
    <citation type="journal article" date="2010" name="Stand. Genomic Sci.">
        <title>Complete genome sequence of Cellulophaga algicola type strain (IC166).</title>
        <authorList>
            <person name="Abt B."/>
            <person name="Lu M."/>
            <person name="Misra M."/>
            <person name="Han C."/>
            <person name="Nolan M."/>
            <person name="Lucas S."/>
            <person name="Hammon N."/>
            <person name="Deshpande S."/>
            <person name="Cheng J.F."/>
            <person name="Tapia R."/>
            <person name="Goodwin L."/>
            <person name="Pitluck S."/>
            <person name="Liolios K."/>
            <person name="Pagani I."/>
            <person name="Ivanova N."/>
            <person name="Mavromatis K."/>
            <person name="Ovchinikova G."/>
            <person name="Pati A."/>
            <person name="Chen A."/>
            <person name="Palaniappan K."/>
            <person name="Land M."/>
            <person name="Hauser L."/>
            <person name="Chang Y.J."/>
            <person name="Jeffries C.D."/>
            <person name="Detter J.C."/>
            <person name="Brambilla E."/>
            <person name="Rohde M."/>
            <person name="Tindall B.J."/>
            <person name="Goker M."/>
            <person name="Woyke T."/>
            <person name="Bristow J."/>
            <person name="Eisen J.A."/>
            <person name="Markowitz V."/>
            <person name="Hugenholtz P."/>
            <person name="Kyrpides N.C."/>
            <person name="Klenk H.P."/>
            <person name="Lapidus A."/>
        </authorList>
    </citation>
    <scope>NUCLEOTIDE SEQUENCE [LARGE SCALE GENOMIC DNA]</scope>
    <source>
        <strain evidence="3">DSM 14237 / IC166 / ACAM 630</strain>
    </source>
</reference>
<proteinExistence type="predicted"/>
<dbReference type="Pfam" id="PF02872">
    <property type="entry name" value="5_nucleotid_C"/>
    <property type="match status" value="1"/>
</dbReference>
<dbReference type="InterPro" id="IPR006179">
    <property type="entry name" value="5_nucleotidase/apyrase"/>
</dbReference>
<dbReference type="EMBL" id="CP002453">
    <property type="protein sequence ID" value="ADV51510.1"/>
    <property type="molecule type" value="Genomic_DNA"/>
</dbReference>
<evidence type="ECO:0000313" key="3">
    <source>
        <dbReference type="Proteomes" id="UP000008634"/>
    </source>
</evidence>
<name>E6X4C7_CELAD</name>
<dbReference type="Proteomes" id="UP000008634">
    <property type="component" value="Chromosome"/>
</dbReference>
<dbReference type="eggNOG" id="COG0737">
    <property type="taxonomic scope" value="Bacteria"/>
</dbReference>
<dbReference type="GO" id="GO:0009166">
    <property type="term" value="P:nucleotide catabolic process"/>
    <property type="evidence" value="ECO:0007669"/>
    <property type="project" value="InterPro"/>
</dbReference>
<evidence type="ECO:0000259" key="1">
    <source>
        <dbReference type="Pfam" id="PF02872"/>
    </source>
</evidence>
<dbReference type="STRING" id="688270.Celal_4270"/>
<dbReference type="AlphaFoldDB" id="E6X4C7"/>
<dbReference type="GO" id="GO:0016787">
    <property type="term" value="F:hydrolase activity"/>
    <property type="evidence" value="ECO:0007669"/>
    <property type="project" value="InterPro"/>
</dbReference>